<evidence type="ECO:0000256" key="6">
    <source>
        <dbReference type="ARBA" id="ARBA00023316"/>
    </source>
</evidence>
<keyword evidence="4" id="KW-0573">Peptidoglycan synthesis</keyword>
<dbReference type="GO" id="GO:0008360">
    <property type="term" value="P:regulation of cell shape"/>
    <property type="evidence" value="ECO:0007669"/>
    <property type="project" value="UniProtKB-KW"/>
</dbReference>
<organism evidence="7 8">
    <name type="scientific">Micrococcus terreus</name>
    <dbReference type="NCBI Taxonomy" id="574650"/>
    <lineage>
        <taxon>Bacteria</taxon>
        <taxon>Bacillati</taxon>
        <taxon>Actinomycetota</taxon>
        <taxon>Actinomycetes</taxon>
        <taxon>Micrococcales</taxon>
        <taxon>Micrococcaceae</taxon>
        <taxon>Micrococcus</taxon>
    </lineage>
</organism>
<evidence type="ECO:0000256" key="2">
    <source>
        <dbReference type="ARBA" id="ARBA00022679"/>
    </source>
</evidence>
<keyword evidence="8" id="KW-1185">Reference proteome</keyword>
<evidence type="ECO:0000256" key="3">
    <source>
        <dbReference type="ARBA" id="ARBA00022960"/>
    </source>
</evidence>
<dbReference type="AlphaFoldDB" id="A0A1I7MDR8"/>
<protein>
    <submittedName>
        <fullName evidence="7">Lipid II:glycine glycyltransferase (Peptidoglycan interpeptide bridge formation enzyme)</fullName>
    </submittedName>
</protein>
<dbReference type="InterPro" id="IPR003447">
    <property type="entry name" value="FEMABX"/>
</dbReference>
<evidence type="ECO:0000313" key="7">
    <source>
        <dbReference type="EMBL" id="SFV20061.1"/>
    </source>
</evidence>
<dbReference type="Proteomes" id="UP000198881">
    <property type="component" value="Unassembled WGS sequence"/>
</dbReference>
<evidence type="ECO:0000256" key="5">
    <source>
        <dbReference type="ARBA" id="ARBA00023315"/>
    </source>
</evidence>
<accession>A0A1I7MDR8</accession>
<evidence type="ECO:0000313" key="8">
    <source>
        <dbReference type="Proteomes" id="UP000198881"/>
    </source>
</evidence>
<dbReference type="PANTHER" id="PTHR36174">
    <property type="entry name" value="LIPID II:GLYCINE GLYCYLTRANSFERASE"/>
    <property type="match status" value="1"/>
</dbReference>
<proteinExistence type="inferred from homology"/>
<dbReference type="SUPFAM" id="SSF55729">
    <property type="entry name" value="Acyl-CoA N-acyltransferases (Nat)"/>
    <property type="match status" value="2"/>
</dbReference>
<dbReference type="InterPro" id="IPR050644">
    <property type="entry name" value="PG_Glycine_Bridge_Synth"/>
</dbReference>
<name>A0A1I7MDR8_9MICC</name>
<dbReference type="Pfam" id="PF02388">
    <property type="entry name" value="FemAB"/>
    <property type="match status" value="2"/>
</dbReference>
<evidence type="ECO:0000256" key="4">
    <source>
        <dbReference type="ARBA" id="ARBA00022984"/>
    </source>
</evidence>
<keyword evidence="2 7" id="KW-0808">Transferase</keyword>
<gene>
    <name evidence="7" type="ORF">SAMN04487966_10175</name>
</gene>
<dbReference type="STRING" id="574650.SAMN04487966_10175"/>
<keyword evidence="3" id="KW-0133">Cell shape</keyword>
<keyword evidence="5" id="KW-0012">Acyltransferase</keyword>
<dbReference type="GO" id="GO:0071555">
    <property type="term" value="P:cell wall organization"/>
    <property type="evidence" value="ECO:0007669"/>
    <property type="project" value="UniProtKB-KW"/>
</dbReference>
<dbReference type="GO" id="GO:0009252">
    <property type="term" value="P:peptidoglycan biosynthetic process"/>
    <property type="evidence" value="ECO:0007669"/>
    <property type="project" value="UniProtKB-KW"/>
</dbReference>
<keyword evidence="6" id="KW-0961">Cell wall biogenesis/degradation</keyword>
<reference evidence="7 8" key="1">
    <citation type="submission" date="2016-10" db="EMBL/GenBank/DDBJ databases">
        <authorList>
            <person name="de Groot N.N."/>
        </authorList>
    </citation>
    <scope>NUCLEOTIDE SEQUENCE [LARGE SCALE GENOMIC DNA]</scope>
    <source>
        <strain evidence="7 8">CGMCC 1.7054</strain>
    </source>
</reference>
<dbReference type="GO" id="GO:0016755">
    <property type="term" value="F:aminoacyltransferase activity"/>
    <property type="evidence" value="ECO:0007669"/>
    <property type="project" value="InterPro"/>
</dbReference>
<dbReference type="InterPro" id="IPR016181">
    <property type="entry name" value="Acyl_CoA_acyltransferase"/>
</dbReference>
<dbReference type="PROSITE" id="PS51191">
    <property type="entry name" value="FEMABX"/>
    <property type="match status" value="1"/>
</dbReference>
<sequence>MKAMPTLTLRPISVPEHREFLATRPETSFLQQPEWAQVKPDWTAESLGWFAGDELVGAALVLHRAAPVVKKSLAYIPMGPVIDWTAYSVDEVMAPLAEHLKTRGSFAVRIGPPVDVTEWGAAPVRKALGSDELSTLEELPPVTTHPAGEQLVEELRAAGLRPLSAGMDFHAGQPEYVGRVPLVGQDGSPKTIDQVLKTFSSNTRRETRNTEKADLQVVEGGLEDLHRFQELYRQTAGRQEFTGRPLSYFQTLYRTLNEARPGACRLYFAEHQGTDLATAIMVQYGNQAWYLYGASGSEHRELNGPKALQLRMLTDALAAGCVALDHGGVTPTLSLEGDHHGGLTRFKASVGANIVRTAGEWELALNRPLAWAFNRYMAWRAR</sequence>
<evidence type="ECO:0000256" key="1">
    <source>
        <dbReference type="ARBA" id="ARBA00009943"/>
    </source>
</evidence>
<dbReference type="EMBL" id="FPCG01000001">
    <property type="protein sequence ID" value="SFV20061.1"/>
    <property type="molecule type" value="Genomic_DNA"/>
</dbReference>
<dbReference type="PANTHER" id="PTHR36174:SF1">
    <property type="entry name" value="LIPID II:GLYCINE GLYCYLTRANSFERASE"/>
    <property type="match status" value="1"/>
</dbReference>
<dbReference type="Gene3D" id="3.40.630.30">
    <property type="match status" value="2"/>
</dbReference>
<comment type="similarity">
    <text evidence="1">Belongs to the FemABX family.</text>
</comment>